<name>A0A7N9D017_MACFA</name>
<keyword evidence="1" id="KW-0472">Membrane</keyword>
<dbReference type="GeneTree" id="ENSGT00940000161627"/>
<reference evidence="2" key="3">
    <citation type="submission" date="2025-09" db="UniProtKB">
        <authorList>
            <consortium name="Ensembl"/>
        </authorList>
    </citation>
    <scope>IDENTIFICATION</scope>
</reference>
<dbReference type="Proteomes" id="UP000233100">
    <property type="component" value="Chromosome 4"/>
</dbReference>
<protein>
    <submittedName>
        <fullName evidence="2">Uncharacterized protein</fullName>
    </submittedName>
</protein>
<reference evidence="2" key="2">
    <citation type="submission" date="2025-08" db="UniProtKB">
        <authorList>
            <consortium name="Ensembl"/>
        </authorList>
    </citation>
    <scope>IDENTIFICATION</scope>
</reference>
<sequence length="107" mass="12270">KQAICVFSSSGRGEKPTAGIFRWDGCCILFFSFLLLFFFFLRRSVFIAQPRVQWCDLSSLQAPPPSFTPFSCLSLPSSWDYRRPPPRPANFCIFSKDRVSPYCPGWS</sequence>
<evidence type="ECO:0000313" key="2">
    <source>
        <dbReference type="Ensembl" id="ENSMFAP00000056500.1"/>
    </source>
</evidence>
<feature type="transmembrane region" description="Helical" evidence="1">
    <location>
        <begin position="20"/>
        <end position="41"/>
    </location>
</feature>
<keyword evidence="1" id="KW-1133">Transmembrane helix</keyword>
<proteinExistence type="predicted"/>
<keyword evidence="1" id="KW-0812">Transmembrane</keyword>
<evidence type="ECO:0000313" key="3">
    <source>
        <dbReference type="Proteomes" id="UP000233100"/>
    </source>
</evidence>
<dbReference type="AlphaFoldDB" id="A0A7N9D017"/>
<keyword evidence="3" id="KW-1185">Reference proteome</keyword>
<reference evidence="2 3" key="1">
    <citation type="submission" date="2013-03" db="EMBL/GenBank/DDBJ databases">
        <authorList>
            <person name="Warren W."/>
            <person name="Wilson R.K."/>
        </authorList>
    </citation>
    <scope>NUCLEOTIDE SEQUENCE</scope>
</reference>
<accession>A0A7N9D017</accession>
<evidence type="ECO:0000256" key="1">
    <source>
        <dbReference type="SAM" id="Phobius"/>
    </source>
</evidence>
<dbReference type="PANTHER" id="PTHR46254">
    <property type="entry name" value="PROTEIN GVQW1-RELATED"/>
    <property type="match status" value="1"/>
</dbReference>
<dbReference type="Ensembl" id="ENSMFAT00000083723.1">
    <property type="protein sequence ID" value="ENSMFAP00000056500.1"/>
    <property type="gene ID" value="ENSMFAG00000051223.1"/>
</dbReference>
<organism evidence="2 3">
    <name type="scientific">Macaca fascicularis</name>
    <name type="common">Crab-eating macaque</name>
    <name type="synonym">Cynomolgus monkey</name>
    <dbReference type="NCBI Taxonomy" id="9541"/>
    <lineage>
        <taxon>Eukaryota</taxon>
        <taxon>Metazoa</taxon>
        <taxon>Chordata</taxon>
        <taxon>Craniata</taxon>
        <taxon>Vertebrata</taxon>
        <taxon>Euteleostomi</taxon>
        <taxon>Mammalia</taxon>
        <taxon>Eutheria</taxon>
        <taxon>Euarchontoglires</taxon>
        <taxon>Primates</taxon>
        <taxon>Haplorrhini</taxon>
        <taxon>Catarrhini</taxon>
        <taxon>Cercopithecidae</taxon>
        <taxon>Cercopithecinae</taxon>
        <taxon>Macaca</taxon>
    </lineage>
</organism>